<dbReference type="Proteomes" id="UP000663845">
    <property type="component" value="Unassembled WGS sequence"/>
</dbReference>
<dbReference type="PANTHER" id="PTHR11216">
    <property type="entry name" value="EH DOMAIN"/>
    <property type="match status" value="1"/>
</dbReference>
<dbReference type="GO" id="GO:0006897">
    <property type="term" value="P:endocytosis"/>
    <property type="evidence" value="ECO:0007669"/>
    <property type="project" value="TreeGrafter"/>
</dbReference>
<organism evidence="3 4">
    <name type="scientific">Adineta steineri</name>
    <dbReference type="NCBI Taxonomy" id="433720"/>
    <lineage>
        <taxon>Eukaryota</taxon>
        <taxon>Metazoa</taxon>
        <taxon>Spiralia</taxon>
        <taxon>Gnathifera</taxon>
        <taxon>Rotifera</taxon>
        <taxon>Eurotatoria</taxon>
        <taxon>Bdelloidea</taxon>
        <taxon>Adinetida</taxon>
        <taxon>Adinetidae</taxon>
        <taxon>Adineta</taxon>
    </lineage>
</organism>
<dbReference type="CDD" id="cd00052">
    <property type="entry name" value="EH"/>
    <property type="match status" value="1"/>
</dbReference>
<evidence type="ECO:0000313" key="3">
    <source>
        <dbReference type="EMBL" id="CAF1354419.1"/>
    </source>
</evidence>
<dbReference type="InterPro" id="IPR011992">
    <property type="entry name" value="EF-hand-dom_pair"/>
</dbReference>
<feature type="domain" description="EF-hand" evidence="2">
    <location>
        <begin position="43"/>
        <end position="78"/>
    </location>
</feature>
<sequence length="112" mass="12400">MASNWRISPDERVRYEAYFQQCGPVQGYLTGEQAREFFVKSSLPGDILRKIWDLADLTSDGRLDKREFAIACCLISSQVQKTAPLPPTLPSSLLSDLGAVPNGVPPASFNRK</sequence>
<dbReference type="EMBL" id="CAJNOG010000768">
    <property type="protein sequence ID" value="CAF1354419.1"/>
    <property type="molecule type" value="Genomic_DNA"/>
</dbReference>
<accession>A0A815HSA7</accession>
<dbReference type="SUPFAM" id="SSF47473">
    <property type="entry name" value="EF-hand"/>
    <property type="match status" value="1"/>
</dbReference>
<dbReference type="Pfam" id="PF12763">
    <property type="entry name" value="EH"/>
    <property type="match status" value="1"/>
</dbReference>
<comment type="caution">
    <text evidence="3">The sequence shown here is derived from an EMBL/GenBank/DDBJ whole genome shotgun (WGS) entry which is preliminary data.</text>
</comment>
<dbReference type="InterPro" id="IPR000261">
    <property type="entry name" value="EH_dom"/>
</dbReference>
<dbReference type="InterPro" id="IPR002048">
    <property type="entry name" value="EF_hand_dom"/>
</dbReference>
<dbReference type="SMART" id="SM00027">
    <property type="entry name" value="EH"/>
    <property type="match status" value="1"/>
</dbReference>
<evidence type="ECO:0000313" key="4">
    <source>
        <dbReference type="Proteomes" id="UP000663845"/>
    </source>
</evidence>
<feature type="domain" description="EH" evidence="1">
    <location>
        <begin position="11"/>
        <end position="94"/>
    </location>
</feature>
<evidence type="ECO:0000259" key="1">
    <source>
        <dbReference type="PROSITE" id="PS50031"/>
    </source>
</evidence>
<dbReference type="PROSITE" id="PS50222">
    <property type="entry name" value="EF_HAND_2"/>
    <property type="match status" value="1"/>
</dbReference>
<dbReference type="AlphaFoldDB" id="A0A815HSA7"/>
<dbReference type="GO" id="GO:0005886">
    <property type="term" value="C:plasma membrane"/>
    <property type="evidence" value="ECO:0007669"/>
    <property type="project" value="TreeGrafter"/>
</dbReference>
<name>A0A815HSA7_9BILA</name>
<dbReference type="Gene3D" id="1.10.238.10">
    <property type="entry name" value="EF-hand"/>
    <property type="match status" value="1"/>
</dbReference>
<dbReference type="GO" id="GO:0005509">
    <property type="term" value="F:calcium ion binding"/>
    <property type="evidence" value="ECO:0007669"/>
    <property type="project" value="InterPro"/>
</dbReference>
<gene>
    <name evidence="3" type="ORF">JYZ213_LOCUS35224</name>
</gene>
<dbReference type="GO" id="GO:0005737">
    <property type="term" value="C:cytoplasm"/>
    <property type="evidence" value="ECO:0007669"/>
    <property type="project" value="TreeGrafter"/>
</dbReference>
<evidence type="ECO:0000259" key="2">
    <source>
        <dbReference type="PROSITE" id="PS50222"/>
    </source>
</evidence>
<protein>
    <submittedName>
        <fullName evidence="3">Uncharacterized protein</fullName>
    </submittedName>
</protein>
<proteinExistence type="predicted"/>
<reference evidence="3" key="1">
    <citation type="submission" date="2021-02" db="EMBL/GenBank/DDBJ databases">
        <authorList>
            <person name="Nowell W R."/>
        </authorList>
    </citation>
    <scope>NUCLEOTIDE SEQUENCE</scope>
</reference>
<dbReference type="PROSITE" id="PS50031">
    <property type="entry name" value="EH"/>
    <property type="match status" value="1"/>
</dbReference>
<dbReference type="GO" id="GO:0016197">
    <property type="term" value="P:endosomal transport"/>
    <property type="evidence" value="ECO:0007669"/>
    <property type="project" value="TreeGrafter"/>
</dbReference>